<feature type="domain" description="GIY-YIG" evidence="1">
    <location>
        <begin position="1"/>
        <end position="77"/>
    </location>
</feature>
<sequence length="91" mass="10815">MFYTYVLFSLKDRKLYIGSTSDWEKRLERHNNGEVISTRYRRPLKLILYEALPTSAEAKSREVYLKSGAGRKNLYQMLKVTLKELGYEFLK</sequence>
<dbReference type="Proteomes" id="UP000179227">
    <property type="component" value="Unassembled WGS sequence"/>
</dbReference>
<name>A0A1F5I348_9BACT</name>
<organism evidence="2 3">
    <name type="scientific">Candidatus Curtissbacteria bacterium RIFCSPLOWO2_01_FULL_42_26</name>
    <dbReference type="NCBI Taxonomy" id="1797729"/>
    <lineage>
        <taxon>Bacteria</taxon>
        <taxon>Candidatus Curtissiibacteriota</taxon>
    </lineage>
</organism>
<evidence type="ECO:0000259" key="1">
    <source>
        <dbReference type="PROSITE" id="PS50164"/>
    </source>
</evidence>
<dbReference type="Gene3D" id="3.40.1440.10">
    <property type="entry name" value="GIY-YIG endonuclease"/>
    <property type="match status" value="1"/>
</dbReference>
<dbReference type="AlphaFoldDB" id="A0A1F5I348"/>
<reference evidence="2 3" key="1">
    <citation type="journal article" date="2016" name="Nat. Commun.">
        <title>Thousands of microbial genomes shed light on interconnected biogeochemical processes in an aquifer system.</title>
        <authorList>
            <person name="Anantharaman K."/>
            <person name="Brown C.T."/>
            <person name="Hug L.A."/>
            <person name="Sharon I."/>
            <person name="Castelle C.J."/>
            <person name="Probst A.J."/>
            <person name="Thomas B.C."/>
            <person name="Singh A."/>
            <person name="Wilkins M.J."/>
            <person name="Karaoz U."/>
            <person name="Brodie E.L."/>
            <person name="Williams K.H."/>
            <person name="Hubbard S.S."/>
            <person name="Banfield J.F."/>
        </authorList>
    </citation>
    <scope>NUCLEOTIDE SEQUENCE [LARGE SCALE GENOMIC DNA]</scope>
</reference>
<dbReference type="InterPro" id="IPR000305">
    <property type="entry name" value="GIY-YIG_endonuc"/>
</dbReference>
<proteinExistence type="predicted"/>
<comment type="caution">
    <text evidence="2">The sequence shown here is derived from an EMBL/GenBank/DDBJ whole genome shotgun (WGS) entry which is preliminary data.</text>
</comment>
<protein>
    <recommendedName>
        <fullName evidence="1">GIY-YIG domain-containing protein</fullName>
    </recommendedName>
</protein>
<gene>
    <name evidence="2" type="ORF">A3A60_00240</name>
</gene>
<evidence type="ECO:0000313" key="3">
    <source>
        <dbReference type="Proteomes" id="UP000179227"/>
    </source>
</evidence>
<accession>A0A1F5I348</accession>
<evidence type="ECO:0000313" key="2">
    <source>
        <dbReference type="EMBL" id="OGE10685.1"/>
    </source>
</evidence>
<dbReference type="CDD" id="cd10449">
    <property type="entry name" value="GIY-YIG_SLX1_like"/>
    <property type="match status" value="1"/>
</dbReference>
<dbReference type="InterPro" id="IPR035901">
    <property type="entry name" value="GIY-YIG_endonuc_sf"/>
</dbReference>
<dbReference type="PROSITE" id="PS50164">
    <property type="entry name" value="GIY_YIG"/>
    <property type="match status" value="1"/>
</dbReference>
<dbReference type="EMBL" id="MFBS01000007">
    <property type="protein sequence ID" value="OGE10685.1"/>
    <property type="molecule type" value="Genomic_DNA"/>
</dbReference>
<dbReference type="Pfam" id="PF01541">
    <property type="entry name" value="GIY-YIG"/>
    <property type="match status" value="1"/>
</dbReference>
<dbReference type="SUPFAM" id="SSF82771">
    <property type="entry name" value="GIY-YIG endonuclease"/>
    <property type="match status" value="1"/>
</dbReference>